<organism evidence="2 3">
    <name type="scientific">Romanomermis culicivorax</name>
    <name type="common">Nematode worm</name>
    <dbReference type="NCBI Taxonomy" id="13658"/>
    <lineage>
        <taxon>Eukaryota</taxon>
        <taxon>Metazoa</taxon>
        <taxon>Ecdysozoa</taxon>
        <taxon>Nematoda</taxon>
        <taxon>Enoplea</taxon>
        <taxon>Dorylaimia</taxon>
        <taxon>Mermithida</taxon>
        <taxon>Mermithoidea</taxon>
        <taxon>Mermithidae</taxon>
        <taxon>Romanomermis</taxon>
    </lineage>
</organism>
<protein>
    <submittedName>
        <fullName evidence="3">Uncharacterized protein</fullName>
    </submittedName>
</protein>
<feature type="region of interest" description="Disordered" evidence="1">
    <location>
        <begin position="182"/>
        <end position="207"/>
    </location>
</feature>
<accession>A0A915I133</accession>
<name>A0A915I133_ROMCU</name>
<dbReference type="Proteomes" id="UP000887565">
    <property type="component" value="Unplaced"/>
</dbReference>
<evidence type="ECO:0000313" key="3">
    <source>
        <dbReference type="WBParaSite" id="nRc.2.0.1.t07847-RA"/>
    </source>
</evidence>
<proteinExistence type="predicted"/>
<reference evidence="3" key="1">
    <citation type="submission" date="2022-11" db="UniProtKB">
        <authorList>
            <consortium name="WormBaseParasite"/>
        </authorList>
    </citation>
    <scope>IDENTIFICATION</scope>
</reference>
<dbReference type="AlphaFoldDB" id="A0A915I133"/>
<dbReference type="OMA" id="NGPQQVH"/>
<evidence type="ECO:0000313" key="2">
    <source>
        <dbReference type="Proteomes" id="UP000887565"/>
    </source>
</evidence>
<keyword evidence="2" id="KW-1185">Reference proteome</keyword>
<sequence length="324" mass="35762">MVEIEGGENQYICLWQTCTKYRKDGKPFPSLPRLNRHMKEKHVQVQSSTKCMLPSAVGRNFVSSSVLNDDSAHAAIFAAHGQSSNHSTSSGSFIQSSSVAAGKIAPAAASVAFPQQQQQTFVAPNNQNGIGGAQSTARFQTPPPQLGVTATNTVLVDSQGNIISSGQPYNVYHIQQSVVPNPQPMGSILEQPTQEQQAQQQKQSIPESGRLIVKSQRIAEPIFVIPPQRVQRVLHSEVYLQYLENLNKSQPEPSVSRWDRYLAATPQNTKPPGGVPADTFFDRNGNEPYARGNKDELNQALWNLRNHLMYDNLGLYKILNIDEM</sequence>
<feature type="compositionally biased region" description="Low complexity" evidence="1">
    <location>
        <begin position="191"/>
        <end position="203"/>
    </location>
</feature>
<dbReference type="WBParaSite" id="nRc.2.0.1.t07847-RA">
    <property type="protein sequence ID" value="nRc.2.0.1.t07847-RA"/>
    <property type="gene ID" value="nRc.2.0.1.g07847"/>
</dbReference>
<evidence type="ECO:0000256" key="1">
    <source>
        <dbReference type="SAM" id="MobiDB-lite"/>
    </source>
</evidence>